<organism evidence="1 2">
    <name type="scientific">Corallococcus coralloides (strain ATCC 25202 / DSM 2259 / NBRC 100086 / M2)</name>
    <name type="common">Myxococcus coralloides</name>
    <dbReference type="NCBI Taxonomy" id="1144275"/>
    <lineage>
        <taxon>Bacteria</taxon>
        <taxon>Pseudomonadati</taxon>
        <taxon>Myxococcota</taxon>
        <taxon>Myxococcia</taxon>
        <taxon>Myxococcales</taxon>
        <taxon>Cystobacterineae</taxon>
        <taxon>Myxococcaceae</taxon>
        <taxon>Corallococcus</taxon>
    </lineage>
</organism>
<sequence>MDRTLKLALSKYPVVPHTLRTDPTSNRAVDTLPVNLATLYHHYYLDSYGTAPPNPDPAQFEHVRFLMPTRDFRLQGSGIGAAPGIKRHRSTELGQAFCRLFLHDHFNITYFAHMEHILDRQLHRAFDGCRIERTSSGDAPDYFCAESVNRVFLAEAKGRYEAISFKSKEFAKWRTQFARVTFKDTQGWQRRIKGHIVAVRYATELDGPRIKSSIFAEDPYSPGERPLDGDDTGGLGAAVIASHYSGIAAKLRQPLLAASLATGLALPDELRILAFAWRVIVGPLAGRRFVGGFFGPPGSEPSLIQTQDGVVARWPPPIRLDAAAATFFGVEETIFRQVVEMARTGLRTADQLGTFEGPGFFYSGFSALHDGSVLGPGEFFNPEEQLTL</sequence>
<protein>
    <submittedName>
        <fullName evidence="1">Uncharacterized protein</fullName>
    </submittedName>
</protein>
<dbReference type="eggNOG" id="ENOG50334TK">
    <property type="taxonomic scope" value="Bacteria"/>
</dbReference>
<dbReference type="KEGG" id="ccx:COCOR_04414"/>
<dbReference type="EMBL" id="CP003389">
    <property type="protein sequence ID" value="AFE05816.1"/>
    <property type="molecule type" value="Genomic_DNA"/>
</dbReference>
<dbReference type="Proteomes" id="UP000007587">
    <property type="component" value="Chromosome"/>
</dbReference>
<gene>
    <name evidence="1" type="ordered locus">COCOR_04414</name>
</gene>
<dbReference type="InParanoid" id="H8MF95"/>
<evidence type="ECO:0000313" key="2">
    <source>
        <dbReference type="Proteomes" id="UP000007587"/>
    </source>
</evidence>
<accession>H8MF95</accession>
<name>H8MF95_CORCM</name>
<dbReference type="AlphaFoldDB" id="H8MF95"/>
<reference evidence="1 2" key="1">
    <citation type="journal article" date="2012" name="J. Bacteriol.">
        <title>Complete Genome Sequence of the Fruiting Myxobacterium Corallococcus coralloides DSM 2259.</title>
        <authorList>
            <person name="Huntley S."/>
            <person name="Zhang Y."/>
            <person name="Treuner-Lange A."/>
            <person name="Kneip S."/>
            <person name="Sensen C.W."/>
            <person name="Sogaard-Andersen L."/>
        </authorList>
    </citation>
    <scope>NUCLEOTIDE SEQUENCE [LARGE SCALE GENOMIC DNA]</scope>
    <source>
        <strain evidence="2">ATCC 25202 / DSM 2259 / NBRC 100086 / M2</strain>
    </source>
</reference>
<proteinExistence type="predicted"/>
<evidence type="ECO:0000313" key="1">
    <source>
        <dbReference type="EMBL" id="AFE05816.1"/>
    </source>
</evidence>
<keyword evidence="2" id="KW-1185">Reference proteome</keyword>
<dbReference type="HOGENOM" id="CLU_711179_0_0_7"/>
<reference evidence="2" key="2">
    <citation type="submission" date="2012-03" db="EMBL/GenBank/DDBJ databases">
        <title>Genome sequence of the fruiting myxobacterium Corallococcus coralloides DSM 2259.</title>
        <authorList>
            <person name="Huntley S."/>
            <person name="Zhang Y."/>
            <person name="Treuner-Lange A."/>
            <person name="Sensen C.W."/>
            <person name="Sogaard-Andersen L."/>
        </authorList>
    </citation>
    <scope>NUCLEOTIDE SEQUENCE [LARGE SCALE GENOMIC DNA]</scope>
    <source>
        <strain evidence="2">ATCC 25202 / DSM 2259 / NBRC 100086 / M2</strain>
    </source>
</reference>